<dbReference type="Gene3D" id="3.30.70.980">
    <property type="match status" value="2"/>
</dbReference>
<dbReference type="InterPro" id="IPR049083">
    <property type="entry name" value="TACO1_YebC_N"/>
</dbReference>
<proteinExistence type="inferred from homology"/>
<reference evidence="4 5" key="1">
    <citation type="journal article" date="2021" name="J. Hered.">
        <title>A chromosome-level genome assembly of the parasitoid wasp, Cotesia glomerata (Hymenoptera: Braconidae).</title>
        <authorList>
            <person name="Pinto B.J."/>
            <person name="Weis J.J."/>
            <person name="Gamble T."/>
            <person name="Ode P.J."/>
            <person name="Paul R."/>
            <person name="Zaspel J.M."/>
        </authorList>
    </citation>
    <scope>NUCLEOTIDE SEQUENCE [LARGE SCALE GENOMIC DNA]</scope>
    <source>
        <strain evidence="4">CgM1</strain>
    </source>
</reference>
<dbReference type="SUPFAM" id="SSF53254">
    <property type="entry name" value="Phosphoglycerate mutase-like"/>
    <property type="match status" value="1"/>
</dbReference>
<dbReference type="GO" id="GO:0016791">
    <property type="term" value="F:phosphatase activity"/>
    <property type="evidence" value="ECO:0007669"/>
    <property type="project" value="UniProtKB-ARBA"/>
</dbReference>
<dbReference type="Pfam" id="PF01709">
    <property type="entry name" value="Transcrip_reg"/>
    <property type="match status" value="1"/>
</dbReference>
<dbReference type="AlphaFoldDB" id="A0AAV7HSN7"/>
<dbReference type="Pfam" id="PF20772">
    <property type="entry name" value="TACO1_YebC_N"/>
    <property type="match status" value="1"/>
</dbReference>
<evidence type="ECO:0000313" key="4">
    <source>
        <dbReference type="EMBL" id="KAH0547092.1"/>
    </source>
</evidence>
<organism evidence="4 5">
    <name type="scientific">Cotesia glomerata</name>
    <name type="common">Lepidopteran parasitic wasp</name>
    <name type="synonym">Apanteles glomeratus</name>
    <dbReference type="NCBI Taxonomy" id="32391"/>
    <lineage>
        <taxon>Eukaryota</taxon>
        <taxon>Metazoa</taxon>
        <taxon>Ecdysozoa</taxon>
        <taxon>Arthropoda</taxon>
        <taxon>Hexapoda</taxon>
        <taxon>Insecta</taxon>
        <taxon>Pterygota</taxon>
        <taxon>Neoptera</taxon>
        <taxon>Endopterygota</taxon>
        <taxon>Hymenoptera</taxon>
        <taxon>Apocrita</taxon>
        <taxon>Ichneumonoidea</taxon>
        <taxon>Braconidae</taxon>
        <taxon>Microgastrinae</taxon>
        <taxon>Cotesia</taxon>
    </lineage>
</organism>
<dbReference type="Gene3D" id="3.40.50.1240">
    <property type="entry name" value="Phosphoglycerate mutase-like"/>
    <property type="match status" value="1"/>
</dbReference>
<evidence type="ECO:0000259" key="2">
    <source>
        <dbReference type="Pfam" id="PF01709"/>
    </source>
</evidence>
<evidence type="ECO:0000256" key="1">
    <source>
        <dbReference type="ARBA" id="ARBA00008724"/>
    </source>
</evidence>
<dbReference type="PANTHER" id="PTHR12532:SF0">
    <property type="entry name" value="TRANSLATIONAL ACTIVATOR OF CYTOCHROME C OXIDASE 1"/>
    <property type="match status" value="1"/>
</dbReference>
<evidence type="ECO:0000259" key="3">
    <source>
        <dbReference type="Pfam" id="PF20772"/>
    </source>
</evidence>
<dbReference type="InterPro" id="IPR029072">
    <property type="entry name" value="YebC-like"/>
</dbReference>
<name>A0AAV7HSN7_COTGL</name>
<dbReference type="EMBL" id="JAHXZJ010002237">
    <property type="protein sequence ID" value="KAH0547092.1"/>
    <property type="molecule type" value="Genomic_DNA"/>
</dbReference>
<dbReference type="Proteomes" id="UP000826195">
    <property type="component" value="Unassembled WGS sequence"/>
</dbReference>
<dbReference type="InterPro" id="IPR017856">
    <property type="entry name" value="Integrase-like_N"/>
</dbReference>
<feature type="domain" description="TACO1/YebC-like N-terminal" evidence="3">
    <location>
        <begin position="71"/>
        <end position="139"/>
    </location>
</feature>
<comment type="similarity">
    <text evidence="1">Belongs to the TACO1 family.</text>
</comment>
<protein>
    <submittedName>
        <fullName evidence="4">Uncharacterized protein</fullName>
    </submittedName>
</protein>
<evidence type="ECO:0000313" key="5">
    <source>
        <dbReference type="Proteomes" id="UP000826195"/>
    </source>
</evidence>
<accession>A0AAV7HSN7</accession>
<gene>
    <name evidence="4" type="ORF">KQX54_017058</name>
</gene>
<dbReference type="SUPFAM" id="SSF75625">
    <property type="entry name" value="YebC-like"/>
    <property type="match status" value="1"/>
</dbReference>
<dbReference type="Gene3D" id="1.10.10.200">
    <property type="match status" value="1"/>
</dbReference>
<comment type="caution">
    <text evidence="4">The sequence shown here is derived from an EMBL/GenBank/DDBJ whole genome shotgun (WGS) entry which is preliminary data.</text>
</comment>
<dbReference type="InterPro" id="IPR002876">
    <property type="entry name" value="Transcrip_reg_TACO1-like"/>
</dbReference>
<dbReference type="InterPro" id="IPR048300">
    <property type="entry name" value="TACO1_YebC-like_2nd/3rd_dom"/>
</dbReference>
<sequence length="539" mass="61494">MLPTEKSHGVKSPVNTRIRKIGFVYIRIDLPSQSVTIIPTRRVMYSFTRLCVQRVACGLIRQDKRLKGHAKWQNIAHTKALKDAEKSTLTLAFSRRIKVAVAEGNNNTKPNENPRLSSILDEAKKKNIPMATLHGLLEKLEKSKTKSQTEFVDFRGPGGAYFVIKILSHNVVGAKMTLNTLFRKLKCKPMEGKSKGTLFEHVGCIITEHKGTLDSATEDAIAVGADDVEELEADGKFYRFVCDPSVLPKVKNQLEAREYSVLTADDEMVPKNTIELSEDDLKRVDFLMEKLRAIDEIVSIDHNIQLPEEELLIIWNACSKLTAERVKVDYDPALREINMKNQDMYVYIAEYSGLPIENPGDIANVYGTLVSEEKMGMKLPEWVHKYYPKKMSLLMIFSLTQNVWNYKLRRLSGGPFFTKMVNKVKDRSTGKLTPKSRKMYAYVAHYSTVVNMLSTMGVWDEIEPGLLVEFHEIKGQWYVQLFYRNAPDYETRPLTVPGCEHQCPLEKFKELMAPMIIDNYEDECKVDDPNYEIPPAPLA</sequence>
<feature type="domain" description="TACO1/YebC-like second and third" evidence="2">
    <location>
        <begin position="153"/>
        <end position="304"/>
    </location>
</feature>
<dbReference type="PANTHER" id="PTHR12532">
    <property type="entry name" value="TRANSLATIONAL ACTIVATOR OF CYTOCHROME C OXIDASE 1"/>
    <property type="match status" value="1"/>
</dbReference>
<dbReference type="InterPro" id="IPR029033">
    <property type="entry name" value="His_PPase_superfam"/>
</dbReference>
<keyword evidence="5" id="KW-1185">Reference proteome</keyword>
<dbReference type="InterPro" id="IPR026564">
    <property type="entry name" value="Transcrip_reg_TACO1-like_dom3"/>
</dbReference>
<dbReference type="GO" id="GO:0005739">
    <property type="term" value="C:mitochondrion"/>
    <property type="evidence" value="ECO:0007669"/>
    <property type="project" value="TreeGrafter"/>
</dbReference>